<dbReference type="Proteomes" id="UP001305779">
    <property type="component" value="Unassembled WGS sequence"/>
</dbReference>
<dbReference type="EMBL" id="JAXOVC010000007">
    <property type="protein sequence ID" value="KAK4498856.1"/>
    <property type="molecule type" value="Genomic_DNA"/>
</dbReference>
<proteinExistence type="inferred from homology"/>
<accession>A0ABR0EBJ2</accession>
<evidence type="ECO:0000313" key="8">
    <source>
        <dbReference type="Proteomes" id="UP001305779"/>
    </source>
</evidence>
<dbReference type="Gene3D" id="2.60.40.420">
    <property type="entry name" value="Cupredoxins - blue copper proteins"/>
    <property type="match status" value="3"/>
</dbReference>
<dbReference type="CDD" id="cd13880">
    <property type="entry name" value="CuRO_2_MaLCC_like"/>
    <property type="match status" value="1"/>
</dbReference>
<dbReference type="PANTHER" id="PTHR11709">
    <property type="entry name" value="MULTI-COPPER OXIDASE"/>
    <property type="match status" value="1"/>
</dbReference>
<evidence type="ECO:0000259" key="6">
    <source>
        <dbReference type="Pfam" id="PF07732"/>
    </source>
</evidence>
<dbReference type="Pfam" id="PF07731">
    <property type="entry name" value="Cu-oxidase_2"/>
    <property type="match status" value="1"/>
</dbReference>
<name>A0ABR0EBJ2_ZASCE</name>
<evidence type="ECO:0000259" key="5">
    <source>
        <dbReference type="Pfam" id="PF07731"/>
    </source>
</evidence>
<organism evidence="7 8">
    <name type="scientific">Zasmidium cellare</name>
    <name type="common">Wine cellar mold</name>
    <name type="synonym">Racodium cellare</name>
    <dbReference type="NCBI Taxonomy" id="395010"/>
    <lineage>
        <taxon>Eukaryota</taxon>
        <taxon>Fungi</taxon>
        <taxon>Dikarya</taxon>
        <taxon>Ascomycota</taxon>
        <taxon>Pezizomycotina</taxon>
        <taxon>Dothideomycetes</taxon>
        <taxon>Dothideomycetidae</taxon>
        <taxon>Mycosphaerellales</taxon>
        <taxon>Mycosphaerellaceae</taxon>
        <taxon>Zasmidium</taxon>
    </lineage>
</organism>
<evidence type="ECO:0000256" key="1">
    <source>
        <dbReference type="ARBA" id="ARBA00010609"/>
    </source>
</evidence>
<feature type="domain" description="Plastocyanin-like" evidence="4">
    <location>
        <begin position="232"/>
        <end position="374"/>
    </location>
</feature>
<keyword evidence="3" id="KW-0732">Signal</keyword>
<dbReference type="InterPro" id="IPR011707">
    <property type="entry name" value="Cu-oxidase-like_N"/>
</dbReference>
<evidence type="ECO:0008006" key="9">
    <source>
        <dbReference type="Google" id="ProtNLM"/>
    </source>
</evidence>
<evidence type="ECO:0000313" key="7">
    <source>
        <dbReference type="EMBL" id="KAK4498856.1"/>
    </source>
</evidence>
<dbReference type="InterPro" id="IPR008972">
    <property type="entry name" value="Cupredoxin"/>
</dbReference>
<dbReference type="PANTHER" id="PTHR11709:SF502">
    <property type="entry name" value="MULTICOPPER OXIDASE"/>
    <property type="match status" value="1"/>
</dbReference>
<dbReference type="InterPro" id="IPR045087">
    <property type="entry name" value="Cu-oxidase_fam"/>
</dbReference>
<comment type="caution">
    <text evidence="7">The sequence shown here is derived from an EMBL/GenBank/DDBJ whole genome shotgun (WGS) entry which is preliminary data.</text>
</comment>
<dbReference type="InterPro" id="IPR011706">
    <property type="entry name" value="Cu-oxidase_C"/>
</dbReference>
<dbReference type="SUPFAM" id="SSF49503">
    <property type="entry name" value="Cupredoxins"/>
    <property type="match status" value="3"/>
</dbReference>
<feature type="domain" description="Plastocyanin-like" evidence="6">
    <location>
        <begin position="107"/>
        <end position="220"/>
    </location>
</feature>
<dbReference type="InterPro" id="IPR001117">
    <property type="entry name" value="Cu-oxidase_2nd"/>
</dbReference>
<comment type="similarity">
    <text evidence="1">Belongs to the multicopper oxidase family.</text>
</comment>
<dbReference type="Pfam" id="PF07732">
    <property type="entry name" value="Cu-oxidase_3"/>
    <property type="match status" value="1"/>
</dbReference>
<dbReference type="CDD" id="cd13901">
    <property type="entry name" value="CuRO_3_MaLCC_like"/>
    <property type="match status" value="1"/>
</dbReference>
<feature type="signal peptide" evidence="3">
    <location>
        <begin position="1"/>
        <end position="19"/>
    </location>
</feature>
<dbReference type="CDD" id="cd13854">
    <property type="entry name" value="CuRO_1_MaLCC_like"/>
    <property type="match status" value="1"/>
</dbReference>
<evidence type="ECO:0000256" key="3">
    <source>
        <dbReference type="SAM" id="SignalP"/>
    </source>
</evidence>
<feature type="chain" id="PRO_5045202015" description="Laccase" evidence="3">
    <location>
        <begin position="20"/>
        <end position="601"/>
    </location>
</feature>
<reference evidence="7 8" key="1">
    <citation type="journal article" date="2023" name="G3 (Bethesda)">
        <title>A chromosome-level genome assembly of Zasmidium syzygii isolated from banana leaves.</title>
        <authorList>
            <person name="van Westerhoven A.C."/>
            <person name="Mehrabi R."/>
            <person name="Talebi R."/>
            <person name="Steentjes M.B.F."/>
            <person name="Corcolon B."/>
            <person name="Chong P.A."/>
            <person name="Kema G.H.J."/>
            <person name="Seidl M.F."/>
        </authorList>
    </citation>
    <scope>NUCLEOTIDE SEQUENCE [LARGE SCALE GENOMIC DNA]</scope>
    <source>
        <strain evidence="7 8">P124</strain>
    </source>
</reference>
<gene>
    <name evidence="7" type="ORF">PRZ48_009366</name>
</gene>
<sequence>MRLSVAAICSLSLLNIVWAASYVRPRYPYGSGPSPWEKRAIPAARGQPLHKRQTITGNNNGTNGTGGCSGNTANDRGSWCDFSIETDWYLEVPDTGRTVEYWFEMVNTTLSPDGVPKIALTVNGTMPGPVIEANWGDEVVVHFKNSFENNGTGVHFHGIRQNWTNPEDGVPSITQCPTAPGETVTYRWRATQYGSSWYHSHFAVQAWDGVFGPIVIHGPASANYDVDLGSMFLQDWDHNTASSLYSFAETQGPPPMANGLINGTNIFEDGGSRWETSVEAGQSYRLRLINPSVDTFFAFSVDNHTLQVIAADFVPIVPYETNVIGLGAGQRYDVIITANQGAVASDFWLRAVPDSVCSAVNQNTDNIRGIIHYGDSTGTPMTSPWTSDNSFLACQDPPLASLVPVVEKDAGASVVTAERNVTIGLAPGTNVFKWYLNNITFFSEWEDPTALQILNEDHTYEAQQAVIELPNADEWMCLIIQQANTAPHPIHLHGHDFWIVASGQGTYSSSTPLQTVNPPRRDVAMLPGAGFLVLAFETDNPGAWLVHCHIGWHTSEGFALQFVERIDEIAQQYNETALRDSCAKWFAYDEATGLDQHDSGV</sequence>
<keyword evidence="2" id="KW-0186">Copper</keyword>
<protein>
    <recommendedName>
        <fullName evidence="9">Laccase</fullName>
    </recommendedName>
</protein>
<evidence type="ECO:0000259" key="4">
    <source>
        <dbReference type="Pfam" id="PF00394"/>
    </source>
</evidence>
<evidence type="ECO:0000256" key="2">
    <source>
        <dbReference type="ARBA" id="ARBA00023008"/>
    </source>
</evidence>
<dbReference type="Pfam" id="PF00394">
    <property type="entry name" value="Cu-oxidase"/>
    <property type="match status" value="1"/>
</dbReference>
<feature type="domain" description="Plastocyanin-like" evidence="5">
    <location>
        <begin position="447"/>
        <end position="566"/>
    </location>
</feature>
<keyword evidence="8" id="KW-1185">Reference proteome</keyword>